<protein>
    <submittedName>
        <fullName evidence="2">Uncharacterized protein</fullName>
    </submittedName>
</protein>
<keyword evidence="3" id="KW-1185">Reference proteome</keyword>
<organism evidence="2 3">
    <name type="scientific">Pseudonocardia zijingensis</name>
    <dbReference type="NCBI Taxonomy" id="153376"/>
    <lineage>
        <taxon>Bacteria</taxon>
        <taxon>Bacillati</taxon>
        <taxon>Actinomycetota</taxon>
        <taxon>Actinomycetes</taxon>
        <taxon>Pseudonocardiales</taxon>
        <taxon>Pseudonocardiaceae</taxon>
        <taxon>Pseudonocardia</taxon>
    </lineage>
</organism>
<accession>A0ABN1P909</accession>
<dbReference type="RefSeq" id="WP_343939238.1">
    <property type="nucleotide sequence ID" value="NZ_BAAAHP010000024.1"/>
</dbReference>
<dbReference type="EMBL" id="BAAAHP010000024">
    <property type="protein sequence ID" value="GAA0924673.1"/>
    <property type="molecule type" value="Genomic_DNA"/>
</dbReference>
<gene>
    <name evidence="2" type="ORF">GCM10009559_09210</name>
</gene>
<feature type="transmembrane region" description="Helical" evidence="1">
    <location>
        <begin position="17"/>
        <end position="35"/>
    </location>
</feature>
<keyword evidence="1" id="KW-0472">Membrane</keyword>
<dbReference type="Proteomes" id="UP001499967">
    <property type="component" value="Unassembled WGS sequence"/>
</dbReference>
<evidence type="ECO:0000256" key="1">
    <source>
        <dbReference type="SAM" id="Phobius"/>
    </source>
</evidence>
<evidence type="ECO:0000313" key="2">
    <source>
        <dbReference type="EMBL" id="GAA0924673.1"/>
    </source>
</evidence>
<keyword evidence="1" id="KW-0812">Transmembrane</keyword>
<evidence type="ECO:0000313" key="3">
    <source>
        <dbReference type="Proteomes" id="UP001499967"/>
    </source>
</evidence>
<proteinExistence type="predicted"/>
<reference evidence="2 3" key="1">
    <citation type="journal article" date="2019" name="Int. J. Syst. Evol. Microbiol.">
        <title>The Global Catalogue of Microorganisms (GCM) 10K type strain sequencing project: providing services to taxonomists for standard genome sequencing and annotation.</title>
        <authorList>
            <consortium name="The Broad Institute Genomics Platform"/>
            <consortium name="The Broad Institute Genome Sequencing Center for Infectious Disease"/>
            <person name="Wu L."/>
            <person name="Ma J."/>
        </authorList>
    </citation>
    <scope>NUCLEOTIDE SEQUENCE [LARGE SCALE GENOMIC DNA]</scope>
    <source>
        <strain evidence="2 3">JCM 11117</strain>
    </source>
</reference>
<keyword evidence="1" id="KW-1133">Transmembrane helix</keyword>
<sequence>MVLCCGAPYWDPLYGSALYWLALYWFALGWLAAYWGGLYRDALDHGGAAGLPGAHWESPEVCWVGQPPDQDEAGGGE</sequence>
<name>A0ABN1P909_9PSEU</name>
<comment type="caution">
    <text evidence="2">The sequence shown here is derived from an EMBL/GenBank/DDBJ whole genome shotgun (WGS) entry which is preliminary data.</text>
</comment>